<evidence type="ECO:0000313" key="3">
    <source>
        <dbReference type="Proteomes" id="UP000256269"/>
    </source>
</evidence>
<organism evidence="2 3">
    <name type="scientific">Kutzneria buriramensis</name>
    <dbReference type="NCBI Taxonomy" id="1045776"/>
    <lineage>
        <taxon>Bacteria</taxon>
        <taxon>Bacillati</taxon>
        <taxon>Actinomycetota</taxon>
        <taxon>Actinomycetes</taxon>
        <taxon>Pseudonocardiales</taxon>
        <taxon>Pseudonocardiaceae</taxon>
        <taxon>Kutzneria</taxon>
    </lineage>
</organism>
<feature type="compositionally biased region" description="Polar residues" evidence="1">
    <location>
        <begin position="223"/>
        <end position="232"/>
    </location>
</feature>
<protein>
    <submittedName>
        <fullName evidence="2">Uncharacterized protein</fullName>
    </submittedName>
</protein>
<gene>
    <name evidence="2" type="ORF">BCF44_104107</name>
</gene>
<evidence type="ECO:0000256" key="1">
    <source>
        <dbReference type="SAM" id="MobiDB-lite"/>
    </source>
</evidence>
<feature type="region of interest" description="Disordered" evidence="1">
    <location>
        <begin position="218"/>
        <end position="238"/>
    </location>
</feature>
<reference evidence="2 3" key="1">
    <citation type="submission" date="2018-08" db="EMBL/GenBank/DDBJ databases">
        <title>Genomic Encyclopedia of Archaeal and Bacterial Type Strains, Phase II (KMG-II): from individual species to whole genera.</title>
        <authorList>
            <person name="Goeker M."/>
        </authorList>
    </citation>
    <scope>NUCLEOTIDE SEQUENCE [LARGE SCALE GENOMIC DNA]</scope>
    <source>
        <strain evidence="2 3">DSM 45791</strain>
    </source>
</reference>
<keyword evidence="3" id="KW-1185">Reference proteome</keyword>
<dbReference type="AlphaFoldDB" id="A0A3E0HTS3"/>
<sequence length="297" mass="29313">MSTDGHVITGGGRLRRALTRALLTVGGAAGLTVAAWCLSTACASAGTLDGHQAATANPAAVTHGHSPETASADAGVHEMARTVATASKPAVGSLADGHQIVASGANLPSSADFDRFAHQVQDDFVQVGRHVATPAPAALVGDSVTLVRHVVQFPLATLPVRLPIPVIGDLNGASTTTDGRQSVTSAGLDPAGVLAGPLAAVVGASADTVYIVRHSLPPHRSSDLSGPRNSTPMPAVPAQAPSAPCCFGHGGAGTPGSPTAGQLPFGSTLGAAARRSVVATSQSVSVLTGKQAGITPD</sequence>
<proteinExistence type="predicted"/>
<dbReference type="Proteomes" id="UP000256269">
    <property type="component" value="Unassembled WGS sequence"/>
</dbReference>
<accession>A0A3E0HTS3</accession>
<name>A0A3E0HTS3_9PSEU</name>
<comment type="caution">
    <text evidence="2">The sequence shown here is derived from an EMBL/GenBank/DDBJ whole genome shotgun (WGS) entry which is preliminary data.</text>
</comment>
<dbReference type="EMBL" id="QUNO01000004">
    <property type="protein sequence ID" value="REH49844.1"/>
    <property type="molecule type" value="Genomic_DNA"/>
</dbReference>
<evidence type="ECO:0000313" key="2">
    <source>
        <dbReference type="EMBL" id="REH49844.1"/>
    </source>
</evidence>